<evidence type="ECO:0008006" key="5">
    <source>
        <dbReference type="Google" id="ProtNLM"/>
    </source>
</evidence>
<feature type="signal peptide" evidence="2">
    <location>
        <begin position="1"/>
        <end position="24"/>
    </location>
</feature>
<keyword evidence="4" id="KW-1185">Reference proteome</keyword>
<protein>
    <recommendedName>
        <fullName evidence="5">TolC family protein</fullName>
    </recommendedName>
</protein>
<dbReference type="EMBL" id="BOSE01000010">
    <property type="protein sequence ID" value="GIP18670.1"/>
    <property type="molecule type" value="Genomic_DNA"/>
</dbReference>
<dbReference type="AlphaFoldDB" id="A0A919YSJ9"/>
<evidence type="ECO:0000256" key="1">
    <source>
        <dbReference type="SAM" id="Coils"/>
    </source>
</evidence>
<organism evidence="3 4">
    <name type="scientific">Paenibacillus montaniterrae</name>
    <dbReference type="NCBI Taxonomy" id="429341"/>
    <lineage>
        <taxon>Bacteria</taxon>
        <taxon>Bacillati</taxon>
        <taxon>Bacillota</taxon>
        <taxon>Bacilli</taxon>
        <taxon>Bacillales</taxon>
        <taxon>Paenibacillaceae</taxon>
        <taxon>Paenibacillus</taxon>
    </lineage>
</organism>
<sequence length="428" mass="49483">MRNVYAFGCIVLLLFMLQLPTLTAASADTKKGETISLTREKMLELAAKNYMSVQQQNLQLQLDAAQLRYSEEQRKKQGEYSRPIVNKLPTTIEELRKLVPDYDSLTDQEKQETDSVLMIQAMINASMNSMLEAQAEYQYTLGVQQWSMQMNTLDEEIRNSNYNLKLSRLEKEKLELLAQLYAIQSYYEIIELQIDIQSAEFEIQTAGAAAKDTEKLYRYGLATKKEVDQANQSVDLYKRNRDSLELQLLEKMKLFKQILGINNEDTVILPTVEAMKQTNSYEETKIDIMKQIDHIKAEETINYVKSRLEAAKTKTNDQPLEDYLHTVVVVETEKKAIIDQWLEQKVDSLQSEQKNIKQTMKELENEHTLLAAKLGDDKKLLSSGSISVRELEITSNELKRLEFKLEKSRLQYALWQEKKRIAVLGVLP</sequence>
<feature type="chain" id="PRO_5038701396" description="TolC family protein" evidence="2">
    <location>
        <begin position="25"/>
        <end position="428"/>
    </location>
</feature>
<evidence type="ECO:0000313" key="3">
    <source>
        <dbReference type="EMBL" id="GIP18670.1"/>
    </source>
</evidence>
<dbReference type="Proteomes" id="UP000683139">
    <property type="component" value="Unassembled WGS sequence"/>
</dbReference>
<evidence type="ECO:0000313" key="4">
    <source>
        <dbReference type="Proteomes" id="UP000683139"/>
    </source>
</evidence>
<gene>
    <name evidence="3" type="ORF">J40TS1_43120</name>
</gene>
<accession>A0A919YSJ9</accession>
<evidence type="ECO:0000256" key="2">
    <source>
        <dbReference type="SAM" id="SignalP"/>
    </source>
</evidence>
<reference evidence="3" key="1">
    <citation type="submission" date="2021-03" db="EMBL/GenBank/DDBJ databases">
        <title>Antimicrobial resistance genes in bacteria isolated from Japanese honey, and their potential for conferring macrolide and lincosamide resistance in the American foulbrood pathogen Paenibacillus larvae.</title>
        <authorList>
            <person name="Okamoto M."/>
            <person name="Kumagai M."/>
            <person name="Kanamori H."/>
            <person name="Takamatsu D."/>
        </authorList>
    </citation>
    <scope>NUCLEOTIDE SEQUENCE</scope>
    <source>
        <strain evidence="3">J40TS1</strain>
    </source>
</reference>
<keyword evidence="1" id="KW-0175">Coiled coil</keyword>
<comment type="caution">
    <text evidence="3">The sequence shown here is derived from an EMBL/GenBank/DDBJ whole genome shotgun (WGS) entry which is preliminary data.</text>
</comment>
<keyword evidence="2" id="KW-0732">Signal</keyword>
<dbReference type="SUPFAM" id="SSF56954">
    <property type="entry name" value="Outer membrane efflux proteins (OEP)"/>
    <property type="match status" value="1"/>
</dbReference>
<name>A0A919YSJ9_9BACL</name>
<feature type="coiled-coil region" evidence="1">
    <location>
        <begin position="342"/>
        <end position="418"/>
    </location>
</feature>
<dbReference type="Gene3D" id="1.20.1600.10">
    <property type="entry name" value="Outer membrane efflux proteins (OEP)"/>
    <property type="match status" value="1"/>
</dbReference>
<dbReference type="RefSeq" id="WP_213519334.1">
    <property type="nucleotide sequence ID" value="NZ_BOSE01000010.1"/>
</dbReference>
<proteinExistence type="predicted"/>